<evidence type="ECO:0000256" key="1">
    <source>
        <dbReference type="ARBA" id="ARBA00022737"/>
    </source>
</evidence>
<keyword evidence="5" id="KW-1185">Reference proteome</keyword>
<dbReference type="PROSITE" id="PS51125">
    <property type="entry name" value="NHL"/>
    <property type="match status" value="3"/>
</dbReference>
<accession>A0ABU3BE08</accession>
<dbReference type="SUPFAM" id="SSF101898">
    <property type="entry name" value="NHL repeat"/>
    <property type="match status" value="1"/>
</dbReference>
<feature type="repeat" description="NHL" evidence="2">
    <location>
        <begin position="44"/>
        <end position="82"/>
    </location>
</feature>
<evidence type="ECO:0000313" key="4">
    <source>
        <dbReference type="EMBL" id="MDT0619846.1"/>
    </source>
</evidence>
<organism evidence="4 5">
    <name type="scientific">Spectribacter acetivorans</name>
    <dbReference type="NCBI Taxonomy" id="3075603"/>
    <lineage>
        <taxon>Bacteria</taxon>
        <taxon>Pseudomonadati</taxon>
        <taxon>Pseudomonadota</taxon>
        <taxon>Gammaproteobacteria</taxon>
        <taxon>Salinisphaerales</taxon>
        <taxon>Salinisphaeraceae</taxon>
        <taxon>Spectribacter</taxon>
    </lineage>
</organism>
<dbReference type="InterPro" id="IPR050952">
    <property type="entry name" value="TRIM-NHL_E3_ligases"/>
</dbReference>
<dbReference type="Gene3D" id="2.120.10.30">
    <property type="entry name" value="TolB, C-terminal domain"/>
    <property type="match status" value="2"/>
</dbReference>
<dbReference type="PANTHER" id="PTHR24104:SF25">
    <property type="entry name" value="PROTEIN LIN-41"/>
    <property type="match status" value="1"/>
</dbReference>
<evidence type="ECO:0000256" key="2">
    <source>
        <dbReference type="PROSITE-ProRule" id="PRU00504"/>
    </source>
</evidence>
<proteinExistence type="predicted"/>
<keyword evidence="3" id="KW-1133">Transmembrane helix</keyword>
<name>A0ABU3BE08_9GAMM</name>
<comment type="caution">
    <text evidence="4">The sequence shown here is derived from an EMBL/GenBank/DDBJ whole genome shotgun (WGS) entry which is preliminary data.</text>
</comment>
<reference evidence="4 5" key="1">
    <citation type="submission" date="2023-09" db="EMBL/GenBank/DDBJ databases">
        <authorList>
            <person name="Rey-Velasco X."/>
        </authorList>
    </citation>
    <scope>NUCLEOTIDE SEQUENCE [LARGE SCALE GENOMIC DNA]</scope>
    <source>
        <strain evidence="4 5">P385</strain>
    </source>
</reference>
<gene>
    <name evidence="4" type="ORF">RM531_15340</name>
</gene>
<feature type="repeat" description="NHL" evidence="2">
    <location>
        <begin position="124"/>
        <end position="166"/>
    </location>
</feature>
<dbReference type="RefSeq" id="WP_311660539.1">
    <property type="nucleotide sequence ID" value="NZ_JAVRHY010000022.1"/>
</dbReference>
<keyword evidence="3" id="KW-0472">Membrane</keyword>
<evidence type="ECO:0000313" key="5">
    <source>
        <dbReference type="Proteomes" id="UP001259982"/>
    </source>
</evidence>
<dbReference type="PANTHER" id="PTHR24104">
    <property type="entry name" value="E3 UBIQUITIN-PROTEIN LIGASE NHLRC1-RELATED"/>
    <property type="match status" value="1"/>
</dbReference>
<dbReference type="InterPro" id="IPR001258">
    <property type="entry name" value="NHL_repeat"/>
</dbReference>
<dbReference type="CDD" id="cd14956">
    <property type="entry name" value="NHL_like_3"/>
    <property type="match status" value="1"/>
</dbReference>
<dbReference type="InterPro" id="IPR011042">
    <property type="entry name" value="6-blade_b-propeller_TolB-like"/>
</dbReference>
<keyword evidence="1" id="KW-0677">Repeat</keyword>
<feature type="transmembrane region" description="Helical" evidence="3">
    <location>
        <begin position="7"/>
        <end position="31"/>
    </location>
</feature>
<sequence>MIKFGKWLGYSVIALVAILGILAWIGGAINWNQEPPYDLVQTWGEKGSAMGQFNDPTGIAVTADEVFVSDARNNRIQVFDKQGNFKRAFGQDRLGRPMNLAIAKGKLYVPDYFKDVIHVFALAGGYQQAITAEDGFDSPGGVAVHSDGTLLVADTYAQRVVHIKPDGTVLKTWGSAGIGHGEFSYPTDVAIRADGGFYVADGYNDRIQQFGPDGQFLRKWGGPFGLNIFGPFKGWFTTVTSLAIRPEGSVFAADFYNDRIQKFSADGTFLTVFAPPRQAGPGHSEIGLAVDGDGMVYSVNFRANRIERWRPVQRP</sequence>
<feature type="repeat" description="NHL" evidence="2">
    <location>
        <begin position="174"/>
        <end position="213"/>
    </location>
</feature>
<keyword evidence="3" id="KW-0812">Transmembrane</keyword>
<dbReference type="EMBL" id="JAVRHY010000022">
    <property type="protein sequence ID" value="MDT0619846.1"/>
    <property type="molecule type" value="Genomic_DNA"/>
</dbReference>
<dbReference type="Pfam" id="PF01436">
    <property type="entry name" value="NHL"/>
    <property type="match status" value="3"/>
</dbReference>
<evidence type="ECO:0000256" key="3">
    <source>
        <dbReference type="SAM" id="Phobius"/>
    </source>
</evidence>
<protein>
    <submittedName>
        <fullName evidence="4">NHL repeat-containing protein</fullName>
    </submittedName>
</protein>
<dbReference type="Proteomes" id="UP001259982">
    <property type="component" value="Unassembled WGS sequence"/>
</dbReference>